<feature type="compositionally biased region" description="Polar residues" evidence="1">
    <location>
        <begin position="19"/>
        <end position="28"/>
    </location>
</feature>
<organism evidence="2 3">
    <name type="scientific">Meloidogyne graminicola</name>
    <dbReference type="NCBI Taxonomy" id="189291"/>
    <lineage>
        <taxon>Eukaryota</taxon>
        <taxon>Metazoa</taxon>
        <taxon>Ecdysozoa</taxon>
        <taxon>Nematoda</taxon>
        <taxon>Chromadorea</taxon>
        <taxon>Rhabditida</taxon>
        <taxon>Tylenchina</taxon>
        <taxon>Tylenchomorpha</taxon>
        <taxon>Tylenchoidea</taxon>
        <taxon>Meloidogynidae</taxon>
        <taxon>Meloidogyninae</taxon>
        <taxon>Meloidogyne</taxon>
    </lineage>
</organism>
<comment type="caution">
    <text evidence="2">The sequence shown here is derived from an EMBL/GenBank/DDBJ whole genome shotgun (WGS) entry which is preliminary data.</text>
</comment>
<feature type="region of interest" description="Disordered" evidence="1">
    <location>
        <begin position="15"/>
        <end position="47"/>
    </location>
</feature>
<accession>A0A8S9ZP60</accession>
<feature type="region of interest" description="Disordered" evidence="1">
    <location>
        <begin position="179"/>
        <end position="199"/>
    </location>
</feature>
<protein>
    <submittedName>
        <fullName evidence="2">Uncharacterized protein</fullName>
    </submittedName>
</protein>
<evidence type="ECO:0000256" key="1">
    <source>
        <dbReference type="SAM" id="MobiDB-lite"/>
    </source>
</evidence>
<dbReference type="Proteomes" id="UP000605970">
    <property type="component" value="Unassembled WGS sequence"/>
</dbReference>
<reference evidence="2" key="1">
    <citation type="journal article" date="2020" name="Ecol. Evol.">
        <title>Genome structure and content of the rice root-knot nematode (Meloidogyne graminicola).</title>
        <authorList>
            <person name="Phan N.T."/>
            <person name="Danchin E.G.J."/>
            <person name="Klopp C."/>
            <person name="Perfus-Barbeoch L."/>
            <person name="Kozlowski D.K."/>
            <person name="Koutsovoulos G.D."/>
            <person name="Lopez-Roques C."/>
            <person name="Bouchez O."/>
            <person name="Zahm M."/>
            <person name="Besnard G."/>
            <person name="Bellafiore S."/>
        </authorList>
    </citation>
    <scope>NUCLEOTIDE SEQUENCE</scope>
    <source>
        <strain evidence="2">VN-18</strain>
    </source>
</reference>
<sequence>MQQIHISQLQQIQQQTSSFPETSSMTIGLQQQQQLSSSFSDNSRPTTFITTTGENETFSQQNTFPKQTSQQTFVQQLNSQQYLLQQPIQQTTQQQQISSLPQSMSPINIIPQHSTPQQISGTNLQQTQQLLTNQECLDNNITQTTLFDKTQTCQTQLNDLTVQQKLFQDQQPFTPTFFSGLSSTPSSVQSIQNSSPPSY</sequence>
<name>A0A8S9ZP60_9BILA</name>
<proteinExistence type="predicted"/>
<feature type="compositionally biased region" description="Low complexity" evidence="1">
    <location>
        <begin position="29"/>
        <end position="38"/>
    </location>
</feature>
<keyword evidence="3" id="KW-1185">Reference proteome</keyword>
<dbReference type="AlphaFoldDB" id="A0A8S9ZP60"/>
<dbReference type="EMBL" id="JABEBT010000044">
    <property type="protein sequence ID" value="KAF7635327.1"/>
    <property type="molecule type" value="Genomic_DNA"/>
</dbReference>
<gene>
    <name evidence="2" type="ORF">Mgra_00005294</name>
</gene>
<evidence type="ECO:0000313" key="3">
    <source>
        <dbReference type="Proteomes" id="UP000605970"/>
    </source>
</evidence>
<evidence type="ECO:0000313" key="2">
    <source>
        <dbReference type="EMBL" id="KAF7635327.1"/>
    </source>
</evidence>